<evidence type="ECO:0000256" key="1">
    <source>
        <dbReference type="SAM" id="MobiDB-lite"/>
    </source>
</evidence>
<feature type="transmembrane region" description="Helical" evidence="2">
    <location>
        <begin position="6"/>
        <end position="29"/>
    </location>
</feature>
<dbReference type="Proteomes" id="UP000749559">
    <property type="component" value="Unassembled WGS sequence"/>
</dbReference>
<sequence length="323" mass="36818">KKMGLLTTIWNCLVCLLAAWAMWIVYTFLFMKAAQMRPMTEVRSSLDSEQRRYAEHNHVGADNSQHRPAIDTSSDADNNGQTSSSGNKIVLGNPPQPAPDCKNTVVCISSSYCTMIDNIPDFMKKTRLFDRVLDLRGHRDKNSLLGELTSLGSEACPKTSTFILLSMEKISGMRLNGSDVINAMNNPKILILYKESAIDLFSNENKMGGKLNVEGKHIGMRLNTEKARWETPLTGLRTYENIYVVAQEYLERNFEWEYEKLGKFLNHEFNKVIYNEEIKAMCTSPCKHWDAFVNNIDFVKQVSLNNWDKTHLSAYFFKRGGSN</sequence>
<dbReference type="EMBL" id="CAIIXF020000011">
    <property type="protein sequence ID" value="CAH1799608.1"/>
    <property type="molecule type" value="Genomic_DNA"/>
</dbReference>
<accession>A0A8S4Q1Y6</accession>
<keyword evidence="2" id="KW-0472">Membrane</keyword>
<protein>
    <submittedName>
        <fullName evidence="3">Uncharacterized protein</fullName>
    </submittedName>
</protein>
<feature type="region of interest" description="Disordered" evidence="1">
    <location>
        <begin position="57"/>
        <end position="95"/>
    </location>
</feature>
<keyword evidence="2" id="KW-0812">Transmembrane</keyword>
<keyword evidence="4" id="KW-1185">Reference proteome</keyword>
<evidence type="ECO:0000313" key="3">
    <source>
        <dbReference type="EMBL" id="CAH1799608.1"/>
    </source>
</evidence>
<organism evidence="3 4">
    <name type="scientific">Owenia fusiformis</name>
    <name type="common">Polychaete worm</name>
    <dbReference type="NCBI Taxonomy" id="6347"/>
    <lineage>
        <taxon>Eukaryota</taxon>
        <taxon>Metazoa</taxon>
        <taxon>Spiralia</taxon>
        <taxon>Lophotrochozoa</taxon>
        <taxon>Annelida</taxon>
        <taxon>Polychaeta</taxon>
        <taxon>Sedentaria</taxon>
        <taxon>Canalipalpata</taxon>
        <taxon>Sabellida</taxon>
        <taxon>Oweniida</taxon>
        <taxon>Oweniidae</taxon>
        <taxon>Owenia</taxon>
    </lineage>
</organism>
<gene>
    <name evidence="3" type="ORF">OFUS_LOCUS23596</name>
</gene>
<evidence type="ECO:0000313" key="4">
    <source>
        <dbReference type="Proteomes" id="UP000749559"/>
    </source>
</evidence>
<feature type="compositionally biased region" description="Polar residues" evidence="1">
    <location>
        <begin position="71"/>
        <end position="87"/>
    </location>
</feature>
<name>A0A8S4Q1Y6_OWEFU</name>
<dbReference type="AlphaFoldDB" id="A0A8S4Q1Y6"/>
<comment type="caution">
    <text evidence="3">The sequence shown here is derived from an EMBL/GenBank/DDBJ whole genome shotgun (WGS) entry which is preliminary data.</text>
</comment>
<evidence type="ECO:0000256" key="2">
    <source>
        <dbReference type="SAM" id="Phobius"/>
    </source>
</evidence>
<feature type="compositionally biased region" description="Basic and acidic residues" evidence="1">
    <location>
        <begin position="57"/>
        <end position="69"/>
    </location>
</feature>
<feature type="non-terminal residue" evidence="3">
    <location>
        <position position="1"/>
    </location>
</feature>
<reference evidence="3" key="1">
    <citation type="submission" date="2022-03" db="EMBL/GenBank/DDBJ databases">
        <authorList>
            <person name="Martin C."/>
        </authorList>
    </citation>
    <scope>NUCLEOTIDE SEQUENCE</scope>
</reference>
<proteinExistence type="predicted"/>
<keyword evidence="2" id="KW-1133">Transmembrane helix</keyword>